<protein>
    <submittedName>
        <fullName evidence="5">Branched-chain amino acid transport system substrate-binding protein</fullName>
    </submittedName>
</protein>
<evidence type="ECO:0000313" key="5">
    <source>
        <dbReference type="EMBL" id="MDR6583532.1"/>
    </source>
</evidence>
<comment type="caution">
    <text evidence="5">The sequence shown here is derived from an EMBL/GenBank/DDBJ whole genome shotgun (WGS) entry which is preliminary data.</text>
</comment>
<evidence type="ECO:0000256" key="2">
    <source>
        <dbReference type="ARBA" id="ARBA00022729"/>
    </source>
</evidence>
<dbReference type="Gene3D" id="3.40.50.2300">
    <property type="match status" value="2"/>
</dbReference>
<feature type="signal peptide" evidence="3">
    <location>
        <begin position="1"/>
        <end position="27"/>
    </location>
</feature>
<name>A0ABU1PDF1_9BURK</name>
<organism evidence="5 6">
    <name type="scientific">Herbaspirillum frisingense</name>
    <dbReference type="NCBI Taxonomy" id="92645"/>
    <lineage>
        <taxon>Bacteria</taxon>
        <taxon>Pseudomonadati</taxon>
        <taxon>Pseudomonadota</taxon>
        <taxon>Betaproteobacteria</taxon>
        <taxon>Burkholderiales</taxon>
        <taxon>Oxalobacteraceae</taxon>
        <taxon>Herbaspirillum</taxon>
    </lineage>
</organism>
<reference evidence="5 6" key="1">
    <citation type="submission" date="2023-07" db="EMBL/GenBank/DDBJ databases">
        <title>Sorghum-associated microbial communities from plants grown in Nebraska, USA.</title>
        <authorList>
            <person name="Schachtman D."/>
        </authorList>
    </citation>
    <scope>NUCLEOTIDE SEQUENCE [LARGE SCALE GENOMIC DNA]</scope>
    <source>
        <strain evidence="5 6">596</strain>
    </source>
</reference>
<proteinExistence type="inferred from homology"/>
<dbReference type="InterPro" id="IPR051010">
    <property type="entry name" value="BCAA_transport"/>
</dbReference>
<sequence length="395" mass="41755">MKYSKTLAAGAGALVAMAALASVPALAADAIRIGFSAPLTGSQAVVGQDQVDGFNLAIEQNGGNLGGRPVTLFKEDDQLKPEIGSQIVRKFIEKDKVDAIVGMGFSNVFMAGLKPIVDSGIVAIGTNAGPSPVAGASCAANVFSVAWQNDGAAEAVGQHMKSKGFKRVVLLAPNYQAGKDMLAGFKRFYQGAPADELYTQVGQTDYSAEISQIQALKPDAVFVFYPGGMGVNFVKQFSQAGLLGKLPLFSIFTVDGTTMPALRDAAVGSVYGAMWDAALDNPENRKFVEAFQARYKRVPSEYAATAYDAARVLDVAVQKSNGNTSDRKAFAAAVKAAGGEFRSVRGPFRFNNNNMPVQNYYMFDVVKNGGKVEVRHSGVALADHADSYGSLCARK</sequence>
<keyword evidence="2 3" id="KW-0732">Signal</keyword>
<evidence type="ECO:0000256" key="1">
    <source>
        <dbReference type="ARBA" id="ARBA00010062"/>
    </source>
</evidence>
<keyword evidence="6" id="KW-1185">Reference proteome</keyword>
<feature type="domain" description="Leucine-binding protein" evidence="4">
    <location>
        <begin position="31"/>
        <end position="369"/>
    </location>
</feature>
<evidence type="ECO:0000313" key="6">
    <source>
        <dbReference type="Proteomes" id="UP001260715"/>
    </source>
</evidence>
<dbReference type="Proteomes" id="UP001260715">
    <property type="component" value="Unassembled WGS sequence"/>
</dbReference>
<feature type="chain" id="PRO_5045332135" evidence="3">
    <location>
        <begin position="28"/>
        <end position="395"/>
    </location>
</feature>
<evidence type="ECO:0000256" key="3">
    <source>
        <dbReference type="SAM" id="SignalP"/>
    </source>
</evidence>
<gene>
    <name evidence="5" type="ORF">J2W50_001730</name>
</gene>
<accession>A0ABU1PDF1</accession>
<dbReference type="SUPFAM" id="SSF53822">
    <property type="entry name" value="Periplasmic binding protein-like I"/>
    <property type="match status" value="1"/>
</dbReference>
<dbReference type="Pfam" id="PF13458">
    <property type="entry name" value="Peripla_BP_6"/>
    <property type="match status" value="1"/>
</dbReference>
<dbReference type="InterPro" id="IPR028082">
    <property type="entry name" value="Peripla_BP_I"/>
</dbReference>
<comment type="similarity">
    <text evidence="1">Belongs to the leucine-binding protein family.</text>
</comment>
<dbReference type="PANTHER" id="PTHR30483">
    <property type="entry name" value="LEUCINE-SPECIFIC-BINDING PROTEIN"/>
    <property type="match status" value="1"/>
</dbReference>
<dbReference type="EMBL" id="JAVDSJ010000002">
    <property type="protein sequence ID" value="MDR6583532.1"/>
    <property type="molecule type" value="Genomic_DNA"/>
</dbReference>
<dbReference type="PANTHER" id="PTHR30483:SF6">
    <property type="entry name" value="PERIPLASMIC BINDING PROTEIN OF ABC TRANSPORTER FOR NATURAL AMINO ACIDS"/>
    <property type="match status" value="1"/>
</dbReference>
<dbReference type="InterPro" id="IPR028081">
    <property type="entry name" value="Leu-bd"/>
</dbReference>
<evidence type="ECO:0000259" key="4">
    <source>
        <dbReference type="Pfam" id="PF13458"/>
    </source>
</evidence>
<dbReference type="RefSeq" id="WP_310010173.1">
    <property type="nucleotide sequence ID" value="NZ_JAVDSJ010000002.1"/>
</dbReference>